<feature type="signal peptide" evidence="1">
    <location>
        <begin position="1"/>
        <end position="19"/>
    </location>
</feature>
<accession>A0A0N8PQZ7</accession>
<evidence type="ECO:0000313" key="2">
    <source>
        <dbReference type="EMBL" id="KPV48517.1"/>
    </source>
</evidence>
<evidence type="ECO:0000256" key="1">
    <source>
        <dbReference type="SAM" id="SignalP"/>
    </source>
</evidence>
<proteinExistence type="predicted"/>
<dbReference type="AlphaFoldDB" id="A0A0N8PQZ7"/>
<evidence type="ECO:0000313" key="3">
    <source>
        <dbReference type="Proteomes" id="UP000050509"/>
    </source>
</evidence>
<name>A0A0N8PQZ7_9CHLR</name>
<feature type="chain" id="PRO_5006029301" description="Lipoprotein" evidence="1">
    <location>
        <begin position="20"/>
        <end position="117"/>
    </location>
</feature>
<dbReference type="Proteomes" id="UP000050509">
    <property type="component" value="Unassembled WGS sequence"/>
</dbReference>
<keyword evidence="1" id="KW-0732">Signal</keyword>
<gene>
    <name evidence="2" type="ORF">SE17_37645</name>
</gene>
<reference evidence="2 3" key="1">
    <citation type="submission" date="2015-09" db="EMBL/GenBank/DDBJ databases">
        <title>Draft genome sequence of Kouleothrix aurantiaca JCM 19913.</title>
        <authorList>
            <person name="Hemp J."/>
        </authorList>
    </citation>
    <scope>NUCLEOTIDE SEQUENCE [LARGE SCALE GENOMIC DNA]</scope>
    <source>
        <strain evidence="2 3">COM-B</strain>
    </source>
</reference>
<protein>
    <recommendedName>
        <fullName evidence="4">Lipoprotein</fullName>
    </recommendedName>
</protein>
<evidence type="ECO:0008006" key="4">
    <source>
        <dbReference type="Google" id="ProtNLM"/>
    </source>
</evidence>
<organism evidence="2 3">
    <name type="scientific">Kouleothrix aurantiaca</name>
    <dbReference type="NCBI Taxonomy" id="186479"/>
    <lineage>
        <taxon>Bacteria</taxon>
        <taxon>Bacillati</taxon>
        <taxon>Chloroflexota</taxon>
        <taxon>Chloroflexia</taxon>
        <taxon>Chloroflexales</taxon>
        <taxon>Roseiflexineae</taxon>
        <taxon>Roseiflexaceae</taxon>
        <taxon>Kouleothrix</taxon>
    </lineage>
</organism>
<dbReference type="PROSITE" id="PS51257">
    <property type="entry name" value="PROKAR_LIPOPROTEIN"/>
    <property type="match status" value="1"/>
</dbReference>
<sequence>MNIRTVICLAALAATLALAACAHDDRNPGMAGQPGANSSAATDGTVHMDNTFFKHSRATLHAGQSLTLTADTFVPHISASGSWANCTPQPAHGAGAPTVNDLNIPGSASASIGPFNA</sequence>
<comment type="caution">
    <text evidence="2">The sequence shown here is derived from an EMBL/GenBank/DDBJ whole genome shotgun (WGS) entry which is preliminary data.</text>
</comment>
<keyword evidence="3" id="KW-1185">Reference proteome</keyword>
<feature type="non-terminal residue" evidence="2">
    <location>
        <position position="117"/>
    </location>
</feature>
<dbReference type="EMBL" id="LJCR01002589">
    <property type="protein sequence ID" value="KPV48517.1"/>
    <property type="molecule type" value="Genomic_DNA"/>
</dbReference>